<feature type="region of interest" description="Disordered" evidence="4">
    <location>
        <begin position="259"/>
        <end position="278"/>
    </location>
</feature>
<dbReference type="EMBL" id="JBHSIT010000002">
    <property type="protein sequence ID" value="MFC4907441.1"/>
    <property type="molecule type" value="Genomic_DNA"/>
</dbReference>
<dbReference type="PANTHER" id="PTHR43827:SF3">
    <property type="entry name" value="NADP-DEPENDENT OXIDOREDUCTASE DOMAIN-CONTAINING PROTEIN"/>
    <property type="match status" value="1"/>
</dbReference>
<dbReference type="PROSITE" id="PS00063">
    <property type="entry name" value="ALDOKETO_REDUCTASE_3"/>
    <property type="match status" value="1"/>
</dbReference>
<keyword evidence="3" id="KW-0560">Oxidoreductase</keyword>
<dbReference type="InterPro" id="IPR018170">
    <property type="entry name" value="Aldo/ket_reductase_CS"/>
</dbReference>
<keyword evidence="7" id="KW-1185">Reference proteome</keyword>
<dbReference type="PROSITE" id="PS00062">
    <property type="entry name" value="ALDOKETO_REDUCTASE_2"/>
    <property type="match status" value="1"/>
</dbReference>
<comment type="caution">
    <text evidence="6">The sequence shown here is derived from an EMBL/GenBank/DDBJ whole genome shotgun (WGS) entry which is preliminary data.</text>
</comment>
<name>A0ABV9TTK5_9ACTN</name>
<evidence type="ECO:0000256" key="2">
    <source>
        <dbReference type="ARBA" id="ARBA00022857"/>
    </source>
</evidence>
<evidence type="ECO:0000259" key="5">
    <source>
        <dbReference type="Pfam" id="PF00248"/>
    </source>
</evidence>
<dbReference type="Proteomes" id="UP001595872">
    <property type="component" value="Unassembled WGS sequence"/>
</dbReference>
<evidence type="ECO:0000256" key="4">
    <source>
        <dbReference type="SAM" id="MobiDB-lite"/>
    </source>
</evidence>
<dbReference type="InterPro" id="IPR020471">
    <property type="entry name" value="AKR"/>
</dbReference>
<evidence type="ECO:0000256" key="3">
    <source>
        <dbReference type="ARBA" id="ARBA00023002"/>
    </source>
</evidence>
<organism evidence="6 7">
    <name type="scientific">Actinomadura gamaensis</name>
    <dbReference type="NCBI Taxonomy" id="1763541"/>
    <lineage>
        <taxon>Bacteria</taxon>
        <taxon>Bacillati</taxon>
        <taxon>Actinomycetota</taxon>
        <taxon>Actinomycetes</taxon>
        <taxon>Streptosporangiales</taxon>
        <taxon>Thermomonosporaceae</taxon>
        <taxon>Actinomadura</taxon>
    </lineage>
</organism>
<proteinExistence type="inferred from homology"/>
<protein>
    <submittedName>
        <fullName evidence="6">Aldo/keto reductase</fullName>
    </submittedName>
</protein>
<comment type="similarity">
    <text evidence="1">Belongs to the aldo/keto reductase family.</text>
</comment>
<dbReference type="InterPro" id="IPR023210">
    <property type="entry name" value="NADP_OxRdtase_dom"/>
</dbReference>
<gene>
    <name evidence="6" type="ORF">ACFPCY_08920</name>
</gene>
<reference evidence="7" key="1">
    <citation type="journal article" date="2019" name="Int. J. Syst. Evol. Microbiol.">
        <title>The Global Catalogue of Microorganisms (GCM) 10K type strain sequencing project: providing services to taxonomists for standard genome sequencing and annotation.</title>
        <authorList>
            <consortium name="The Broad Institute Genomics Platform"/>
            <consortium name="The Broad Institute Genome Sequencing Center for Infectious Disease"/>
            <person name="Wu L."/>
            <person name="Ma J."/>
        </authorList>
    </citation>
    <scope>NUCLEOTIDE SEQUENCE [LARGE SCALE GENOMIC DNA]</scope>
    <source>
        <strain evidence="7">KLKA75</strain>
    </source>
</reference>
<sequence length="278" mass="30624">MDAVTVPTTTLTGGVEMPRLGLGTWTMSDADAASAVPQAARLGYRMIDTAALYRNETGVGEGIRRSDVPREEFFVISKLRGRDHGYDAALKAFDGTLARLGLDYLDLYLIHWPMPRRGLYVETWRAFDRLRADGRVRAIGVSNFTPAHIDRITAEVGTPPAVNQIQLNPRIGQRASRAYAEDHGIAVQSWQPLNIDGGLLDEPVVRDLAVRHGRTPAQIVLRWHLELGLVPLPKSLKPERLASNIDVFGFRLAPEEVEALSGLDGTAEPDDPETTEID</sequence>
<feature type="compositionally biased region" description="Acidic residues" evidence="4">
    <location>
        <begin position="267"/>
        <end position="278"/>
    </location>
</feature>
<accession>A0ABV9TTK5</accession>
<dbReference type="InterPro" id="IPR036812">
    <property type="entry name" value="NAD(P)_OxRdtase_dom_sf"/>
</dbReference>
<keyword evidence="2" id="KW-0521">NADP</keyword>
<dbReference type="Gene3D" id="3.20.20.100">
    <property type="entry name" value="NADP-dependent oxidoreductase domain"/>
    <property type="match status" value="1"/>
</dbReference>
<feature type="domain" description="NADP-dependent oxidoreductase" evidence="5">
    <location>
        <begin position="19"/>
        <end position="262"/>
    </location>
</feature>
<dbReference type="PANTHER" id="PTHR43827">
    <property type="entry name" value="2,5-DIKETO-D-GLUCONIC ACID REDUCTASE"/>
    <property type="match status" value="1"/>
</dbReference>
<evidence type="ECO:0000256" key="1">
    <source>
        <dbReference type="ARBA" id="ARBA00007905"/>
    </source>
</evidence>
<dbReference type="PRINTS" id="PR00069">
    <property type="entry name" value="ALDKETRDTASE"/>
</dbReference>
<dbReference type="Pfam" id="PF00248">
    <property type="entry name" value="Aldo_ket_red"/>
    <property type="match status" value="1"/>
</dbReference>
<dbReference type="SUPFAM" id="SSF51430">
    <property type="entry name" value="NAD(P)-linked oxidoreductase"/>
    <property type="match status" value="1"/>
</dbReference>
<evidence type="ECO:0000313" key="7">
    <source>
        <dbReference type="Proteomes" id="UP001595872"/>
    </source>
</evidence>
<dbReference type="PIRSF" id="PIRSF000097">
    <property type="entry name" value="AKR"/>
    <property type="match status" value="1"/>
</dbReference>
<dbReference type="RefSeq" id="WP_378253198.1">
    <property type="nucleotide sequence ID" value="NZ_JBHSIT010000002.1"/>
</dbReference>
<evidence type="ECO:0000313" key="6">
    <source>
        <dbReference type="EMBL" id="MFC4907441.1"/>
    </source>
</evidence>